<dbReference type="Proteomes" id="UP000198718">
    <property type="component" value="Unassembled WGS sequence"/>
</dbReference>
<sequence length="279" mass="31889">MKHYFKKNMILLFSTIILTGLIGFELILPCQTAAVVDGTTIENELDESQLNENIPDEGLDEGGLEGEELQEEEPIVIDENMKFAYLTFDDGPSPKVTPQILDILKEYNIKATFFVIGNLAEKHPDILLRIQEEGHLIGNHTYSHNYKEIYSHPQKLMADIEKTEEVFASILGTEYRRSRFVRFPGGSFGEKLRPFRQAVEEMGYTSIDWNVVNGDAEGMHVSPKKQLIRLQETLQDKKEAIILMHDSNTKQTTVDALPDLIEYILSQGYIFNTLEESRF</sequence>
<dbReference type="PANTHER" id="PTHR10587:SF125">
    <property type="entry name" value="POLYSACCHARIDE DEACETYLASE YHEN-RELATED"/>
    <property type="match status" value="1"/>
</dbReference>
<feature type="domain" description="NodB homology" evidence="1">
    <location>
        <begin position="82"/>
        <end position="272"/>
    </location>
</feature>
<dbReference type="OrthoDB" id="258610at2"/>
<protein>
    <submittedName>
        <fullName evidence="2">Peptidoglycan/xylan/chitin deacetylase, PgdA/CDA1 family</fullName>
    </submittedName>
</protein>
<dbReference type="AlphaFoldDB" id="A0A1G9GJD8"/>
<name>A0A1G9GJD8_9FIRM</name>
<keyword evidence="3" id="KW-1185">Reference proteome</keyword>
<evidence type="ECO:0000259" key="1">
    <source>
        <dbReference type="PROSITE" id="PS51677"/>
    </source>
</evidence>
<dbReference type="InterPro" id="IPR011330">
    <property type="entry name" value="Glyco_hydro/deAcase_b/a-brl"/>
</dbReference>
<dbReference type="STRING" id="393762.SAMN05660472_02444"/>
<reference evidence="2 3" key="1">
    <citation type="submission" date="2016-10" db="EMBL/GenBank/DDBJ databases">
        <authorList>
            <person name="de Groot N.N."/>
        </authorList>
    </citation>
    <scope>NUCLEOTIDE SEQUENCE [LARGE SCALE GENOMIC DNA]</scope>
    <source>
        <strain evidence="2 3">DSM 18346</strain>
    </source>
</reference>
<dbReference type="CDD" id="cd10944">
    <property type="entry name" value="CE4_SmPgdA_like"/>
    <property type="match status" value="1"/>
</dbReference>
<gene>
    <name evidence="2" type="ORF">SAMN05660472_02444</name>
</gene>
<evidence type="ECO:0000313" key="3">
    <source>
        <dbReference type="Proteomes" id="UP000198718"/>
    </source>
</evidence>
<organism evidence="2 3">
    <name type="scientific">Natronincola ferrireducens</name>
    <dbReference type="NCBI Taxonomy" id="393762"/>
    <lineage>
        <taxon>Bacteria</taxon>
        <taxon>Bacillati</taxon>
        <taxon>Bacillota</taxon>
        <taxon>Clostridia</taxon>
        <taxon>Peptostreptococcales</taxon>
        <taxon>Natronincolaceae</taxon>
        <taxon>Natronincola</taxon>
    </lineage>
</organism>
<dbReference type="PROSITE" id="PS51677">
    <property type="entry name" value="NODB"/>
    <property type="match status" value="1"/>
</dbReference>
<dbReference type="InterPro" id="IPR050248">
    <property type="entry name" value="Polysacc_deacetylase_ArnD"/>
</dbReference>
<dbReference type="GO" id="GO:0005975">
    <property type="term" value="P:carbohydrate metabolic process"/>
    <property type="evidence" value="ECO:0007669"/>
    <property type="project" value="InterPro"/>
</dbReference>
<evidence type="ECO:0000313" key="2">
    <source>
        <dbReference type="EMBL" id="SDL00798.1"/>
    </source>
</evidence>
<dbReference type="SUPFAM" id="SSF88713">
    <property type="entry name" value="Glycoside hydrolase/deacetylase"/>
    <property type="match status" value="1"/>
</dbReference>
<dbReference type="InterPro" id="IPR002509">
    <property type="entry name" value="NODB_dom"/>
</dbReference>
<dbReference type="EMBL" id="FNFP01000006">
    <property type="protein sequence ID" value="SDL00798.1"/>
    <property type="molecule type" value="Genomic_DNA"/>
</dbReference>
<dbReference type="RefSeq" id="WP_090553972.1">
    <property type="nucleotide sequence ID" value="NZ_FNFP01000006.1"/>
</dbReference>
<accession>A0A1G9GJD8</accession>
<proteinExistence type="predicted"/>
<dbReference type="Pfam" id="PF01522">
    <property type="entry name" value="Polysacc_deac_1"/>
    <property type="match status" value="1"/>
</dbReference>
<dbReference type="Gene3D" id="3.20.20.370">
    <property type="entry name" value="Glycoside hydrolase/deacetylase"/>
    <property type="match status" value="1"/>
</dbReference>
<dbReference type="GO" id="GO:0016810">
    <property type="term" value="F:hydrolase activity, acting on carbon-nitrogen (but not peptide) bonds"/>
    <property type="evidence" value="ECO:0007669"/>
    <property type="project" value="InterPro"/>
</dbReference>
<dbReference type="PANTHER" id="PTHR10587">
    <property type="entry name" value="GLYCOSYL TRANSFERASE-RELATED"/>
    <property type="match status" value="1"/>
</dbReference>